<gene>
    <name evidence="8" type="ORF">RM553_18990</name>
</gene>
<dbReference type="GO" id="GO:0005524">
    <property type="term" value="F:ATP binding"/>
    <property type="evidence" value="ECO:0007669"/>
    <property type="project" value="UniProtKB-KW"/>
</dbReference>
<evidence type="ECO:0000256" key="5">
    <source>
        <dbReference type="ARBA" id="ARBA00022777"/>
    </source>
</evidence>
<dbReference type="InterPro" id="IPR036097">
    <property type="entry name" value="HisK_dim/P_sf"/>
</dbReference>
<evidence type="ECO:0000256" key="4">
    <source>
        <dbReference type="ARBA" id="ARBA00022679"/>
    </source>
</evidence>
<evidence type="ECO:0000313" key="8">
    <source>
        <dbReference type="EMBL" id="MDT0644931.1"/>
    </source>
</evidence>
<dbReference type="Gene3D" id="3.30.565.10">
    <property type="entry name" value="Histidine kinase-like ATPase, C-terminal domain"/>
    <property type="match status" value="1"/>
</dbReference>
<dbReference type="CDD" id="cd00082">
    <property type="entry name" value="HisKA"/>
    <property type="match status" value="1"/>
</dbReference>
<feature type="domain" description="Histidine kinase" evidence="7">
    <location>
        <begin position="138"/>
        <end position="347"/>
    </location>
</feature>
<dbReference type="PROSITE" id="PS50109">
    <property type="entry name" value="HIS_KIN"/>
    <property type="match status" value="1"/>
</dbReference>
<dbReference type="SMART" id="SM00388">
    <property type="entry name" value="HisKA"/>
    <property type="match status" value="1"/>
</dbReference>
<evidence type="ECO:0000256" key="1">
    <source>
        <dbReference type="ARBA" id="ARBA00000085"/>
    </source>
</evidence>
<name>A0ABU3CEZ8_9FLAO</name>
<dbReference type="InterPro" id="IPR003661">
    <property type="entry name" value="HisK_dim/P_dom"/>
</dbReference>
<evidence type="ECO:0000259" key="7">
    <source>
        <dbReference type="PROSITE" id="PS50109"/>
    </source>
</evidence>
<evidence type="ECO:0000256" key="2">
    <source>
        <dbReference type="ARBA" id="ARBA00012438"/>
    </source>
</evidence>
<feature type="coiled-coil region" evidence="6">
    <location>
        <begin position="97"/>
        <end position="131"/>
    </location>
</feature>
<dbReference type="Pfam" id="PF02518">
    <property type="entry name" value="HATPase_c"/>
    <property type="match status" value="1"/>
</dbReference>
<dbReference type="RefSeq" id="WP_311536546.1">
    <property type="nucleotide sequence ID" value="NZ_JAVRHQ010000046.1"/>
</dbReference>
<dbReference type="InterPro" id="IPR004358">
    <property type="entry name" value="Sig_transdc_His_kin-like_C"/>
</dbReference>
<evidence type="ECO:0000256" key="6">
    <source>
        <dbReference type="SAM" id="Coils"/>
    </source>
</evidence>
<keyword evidence="5" id="KW-0418">Kinase</keyword>
<keyword evidence="6" id="KW-0175">Coiled coil</keyword>
<dbReference type="InterPro" id="IPR050351">
    <property type="entry name" value="BphY/WalK/GraS-like"/>
</dbReference>
<dbReference type="Proteomes" id="UP001262889">
    <property type="component" value="Unassembled WGS sequence"/>
</dbReference>
<evidence type="ECO:0000313" key="9">
    <source>
        <dbReference type="Proteomes" id="UP001262889"/>
    </source>
</evidence>
<reference evidence="8 9" key="1">
    <citation type="submission" date="2023-09" db="EMBL/GenBank/DDBJ databases">
        <authorList>
            <person name="Rey-Velasco X."/>
        </authorList>
    </citation>
    <scope>NUCLEOTIDE SEQUENCE [LARGE SCALE GENOMIC DNA]</scope>
    <source>
        <strain evidence="8 9">F363</strain>
    </source>
</reference>
<dbReference type="InterPro" id="IPR036890">
    <property type="entry name" value="HATPase_C_sf"/>
</dbReference>
<dbReference type="SUPFAM" id="SSF55874">
    <property type="entry name" value="ATPase domain of HSP90 chaperone/DNA topoisomerase II/histidine kinase"/>
    <property type="match status" value="1"/>
</dbReference>
<dbReference type="PANTHER" id="PTHR42878:SF15">
    <property type="entry name" value="BACTERIOPHYTOCHROME"/>
    <property type="match status" value="1"/>
</dbReference>
<dbReference type="InterPro" id="IPR003594">
    <property type="entry name" value="HATPase_dom"/>
</dbReference>
<accession>A0ABU3CEZ8</accession>
<proteinExistence type="predicted"/>
<protein>
    <recommendedName>
        <fullName evidence="2">histidine kinase</fullName>
        <ecNumber evidence="2">2.7.13.3</ecNumber>
    </recommendedName>
</protein>
<dbReference type="InterPro" id="IPR005467">
    <property type="entry name" value="His_kinase_dom"/>
</dbReference>
<organism evidence="8 9">
    <name type="scientific">Autumnicola tepida</name>
    <dbReference type="NCBI Taxonomy" id="3075595"/>
    <lineage>
        <taxon>Bacteria</taxon>
        <taxon>Pseudomonadati</taxon>
        <taxon>Bacteroidota</taxon>
        <taxon>Flavobacteriia</taxon>
        <taxon>Flavobacteriales</taxon>
        <taxon>Flavobacteriaceae</taxon>
        <taxon>Autumnicola</taxon>
    </lineage>
</organism>
<sequence length="347" mass="40231">MNSLLERQIRKYLPQELQETENLKDFLEAVGKSYDNNNNQLKMIQRAMKLSSDELFEANRRLSREAENQQKIIDTFKNCINTLNLKTPTDKESKMEIDELAGYIEKQSEEIHKVQEQREELLKNLEKKNQVLSDYAHMVSHDLKSPLRSIDSLANWILQDNAEKIDDASIENFKLLLKNVEKMDALIDGILNYSTIDQAVIDSYWVDLDVLTKDIIQILYKPDHINITIKNKLPNIRGDKFRLQQLFQNLIQNAVKSIDKPIGEIEIDVVEEGEFWKFSVKDNGKGISSKHHLKIFRIFEKIENDQAATGIGLSIVKKVVDYYKGELWLDSKLGGGSIFFFKLPRSL</sequence>
<dbReference type="EC" id="2.7.13.3" evidence="2"/>
<keyword evidence="9" id="KW-1185">Reference proteome</keyword>
<comment type="caution">
    <text evidence="8">The sequence shown here is derived from an EMBL/GenBank/DDBJ whole genome shotgun (WGS) entry which is preliminary data.</text>
</comment>
<dbReference type="PRINTS" id="PR00344">
    <property type="entry name" value="BCTRLSENSOR"/>
</dbReference>
<dbReference type="Gene3D" id="1.10.287.130">
    <property type="match status" value="1"/>
</dbReference>
<keyword evidence="8" id="KW-0067">ATP-binding</keyword>
<dbReference type="Pfam" id="PF00512">
    <property type="entry name" value="HisKA"/>
    <property type="match status" value="1"/>
</dbReference>
<dbReference type="EMBL" id="JAVRHQ010000046">
    <property type="protein sequence ID" value="MDT0644931.1"/>
    <property type="molecule type" value="Genomic_DNA"/>
</dbReference>
<dbReference type="PANTHER" id="PTHR42878">
    <property type="entry name" value="TWO-COMPONENT HISTIDINE KINASE"/>
    <property type="match status" value="1"/>
</dbReference>
<evidence type="ECO:0000256" key="3">
    <source>
        <dbReference type="ARBA" id="ARBA00022553"/>
    </source>
</evidence>
<keyword evidence="3" id="KW-0597">Phosphoprotein</keyword>
<keyword evidence="4" id="KW-0808">Transferase</keyword>
<dbReference type="SMART" id="SM00387">
    <property type="entry name" value="HATPase_c"/>
    <property type="match status" value="1"/>
</dbReference>
<dbReference type="SUPFAM" id="SSF47384">
    <property type="entry name" value="Homodimeric domain of signal transducing histidine kinase"/>
    <property type="match status" value="1"/>
</dbReference>
<comment type="catalytic activity">
    <reaction evidence="1">
        <text>ATP + protein L-histidine = ADP + protein N-phospho-L-histidine.</text>
        <dbReference type="EC" id="2.7.13.3"/>
    </reaction>
</comment>
<keyword evidence="8" id="KW-0547">Nucleotide-binding</keyword>